<feature type="zinc finger region" description="C4-type" evidence="13">
    <location>
        <begin position="29"/>
        <end position="51"/>
    </location>
</feature>
<evidence type="ECO:0000256" key="9">
    <source>
        <dbReference type="ARBA" id="ARBA00022840"/>
    </source>
</evidence>
<dbReference type="STRING" id="1225476.A1D18_02410"/>
<keyword evidence="6 13" id="KW-0863">Zinc-finger</keyword>
<evidence type="ECO:0000256" key="1">
    <source>
        <dbReference type="ARBA" id="ARBA00004496"/>
    </source>
</evidence>
<evidence type="ECO:0000313" key="15">
    <source>
        <dbReference type="EMBL" id="OIZ94976.1"/>
    </source>
</evidence>
<comment type="caution">
    <text evidence="15">The sequence shown here is derived from an EMBL/GenBank/DDBJ whole genome shotgun (WGS) entry which is preliminary data.</text>
</comment>
<dbReference type="SUPFAM" id="SSF52096">
    <property type="entry name" value="ClpP/crotonase"/>
    <property type="match status" value="1"/>
</dbReference>
<dbReference type="NCBIfam" id="TIGR00515">
    <property type="entry name" value="accD"/>
    <property type="match status" value="1"/>
</dbReference>
<evidence type="ECO:0000256" key="13">
    <source>
        <dbReference type="HAMAP-Rule" id="MF_01395"/>
    </source>
</evidence>
<protein>
    <recommendedName>
        <fullName evidence="13">Acetyl-coenzyme A carboxylase carboxyl transferase subunit beta</fullName>
        <shortName evidence="13">ACCase subunit beta</shortName>
        <shortName evidence="13">Acetyl-CoA carboxylase carboxyltransferase subunit beta</shortName>
        <ecNumber evidence="13">2.1.3.15</ecNumber>
    </recommendedName>
</protein>
<feature type="binding site" evidence="13">
    <location>
        <position position="29"/>
    </location>
    <ligand>
        <name>Zn(2+)</name>
        <dbReference type="ChEBI" id="CHEBI:29105"/>
    </ligand>
</feature>
<comment type="similarity">
    <text evidence="13">Belongs to the AccD/PCCB family.</text>
</comment>
<comment type="subunit">
    <text evidence="13">Acetyl-CoA carboxylase is a heterohexamer composed of biotin carboxyl carrier protein (AccB), biotin carboxylase (AccC) and two subunits each of ACCase subunit alpha (AccA) and ACCase subunit beta (AccD).</text>
</comment>
<dbReference type="InterPro" id="IPR011762">
    <property type="entry name" value="COA_CT_N"/>
</dbReference>
<dbReference type="InterPro" id="IPR029045">
    <property type="entry name" value="ClpP/crotonase-like_dom_sf"/>
</dbReference>
<comment type="catalytic activity">
    <reaction evidence="13">
        <text>N(6)-carboxybiotinyl-L-lysyl-[protein] + acetyl-CoA = N(6)-biotinyl-L-lysyl-[protein] + malonyl-CoA</text>
        <dbReference type="Rhea" id="RHEA:54728"/>
        <dbReference type="Rhea" id="RHEA-COMP:10505"/>
        <dbReference type="Rhea" id="RHEA-COMP:10506"/>
        <dbReference type="ChEBI" id="CHEBI:57288"/>
        <dbReference type="ChEBI" id="CHEBI:57384"/>
        <dbReference type="ChEBI" id="CHEBI:83144"/>
        <dbReference type="ChEBI" id="CHEBI:83145"/>
        <dbReference type="EC" id="2.1.3.15"/>
    </reaction>
</comment>
<evidence type="ECO:0000256" key="4">
    <source>
        <dbReference type="ARBA" id="ARBA00022723"/>
    </source>
</evidence>
<keyword evidence="7 13" id="KW-0276">Fatty acid metabolism</keyword>
<dbReference type="GO" id="GO:0003989">
    <property type="term" value="F:acetyl-CoA carboxylase activity"/>
    <property type="evidence" value="ECO:0007669"/>
    <property type="project" value="InterPro"/>
</dbReference>
<comment type="function">
    <text evidence="12 13">Component of the acetyl coenzyme A carboxylase (ACC) complex. Biotin carboxylase (BC) catalyzes the carboxylation of biotin on its carrier protein (BCCP) and then the CO(2) group is transferred by the transcarboxylase to acetyl-CoA to form malonyl-CoA.</text>
</comment>
<evidence type="ECO:0000256" key="10">
    <source>
        <dbReference type="ARBA" id="ARBA00023098"/>
    </source>
</evidence>
<keyword evidence="11 13" id="KW-0275">Fatty acid biosynthesis</keyword>
<dbReference type="GO" id="GO:0009329">
    <property type="term" value="C:acetate CoA-transferase complex"/>
    <property type="evidence" value="ECO:0007669"/>
    <property type="project" value="TreeGrafter"/>
</dbReference>
<dbReference type="PANTHER" id="PTHR42995:SF5">
    <property type="entry name" value="ACETYL-COENZYME A CARBOXYLASE CARBOXYL TRANSFERASE SUBUNIT BETA, CHLOROPLASTIC"/>
    <property type="match status" value="1"/>
</dbReference>
<dbReference type="GO" id="GO:0006633">
    <property type="term" value="P:fatty acid biosynthetic process"/>
    <property type="evidence" value="ECO:0007669"/>
    <property type="project" value="UniProtKB-KW"/>
</dbReference>
<name>A0A1J8NII9_9COXI</name>
<dbReference type="PRINTS" id="PR01070">
    <property type="entry name" value="ACCCTRFRASEB"/>
</dbReference>
<dbReference type="PANTHER" id="PTHR42995">
    <property type="entry name" value="ACETYL-COENZYME A CARBOXYLASE CARBOXYL TRANSFERASE SUBUNIT BETA, CHLOROPLASTIC"/>
    <property type="match status" value="1"/>
</dbReference>
<feature type="domain" description="CoA carboxyltransferase N-terminal" evidence="14">
    <location>
        <begin position="25"/>
        <end position="294"/>
    </location>
</feature>
<dbReference type="Proteomes" id="UP000183924">
    <property type="component" value="Unassembled WGS sequence"/>
</dbReference>
<comment type="cofactor">
    <cofactor evidence="13">
        <name>Zn(2+)</name>
        <dbReference type="ChEBI" id="CHEBI:29105"/>
    </cofactor>
    <text evidence="13">Binds 1 zinc ion per subunit.</text>
</comment>
<accession>A0A1J8NII9</accession>
<dbReference type="AlphaFoldDB" id="A0A1J8NII9"/>
<comment type="pathway">
    <text evidence="13">Lipid metabolism; malonyl-CoA biosynthesis; malonyl-CoA from acetyl-CoA: step 1/1.</text>
</comment>
<evidence type="ECO:0000256" key="7">
    <source>
        <dbReference type="ARBA" id="ARBA00022832"/>
    </source>
</evidence>
<organism evidence="15 16">
    <name type="scientific">Candidatus Rickettsiella isopodorum</name>
    <dbReference type="NCBI Taxonomy" id="1225476"/>
    <lineage>
        <taxon>Bacteria</taxon>
        <taxon>Pseudomonadati</taxon>
        <taxon>Pseudomonadota</taxon>
        <taxon>Gammaproteobacteria</taxon>
        <taxon>Legionellales</taxon>
        <taxon>Coxiellaceae</taxon>
        <taxon>Rickettsiella</taxon>
    </lineage>
</organism>
<evidence type="ECO:0000256" key="5">
    <source>
        <dbReference type="ARBA" id="ARBA00022741"/>
    </source>
</evidence>
<dbReference type="GO" id="GO:0005524">
    <property type="term" value="F:ATP binding"/>
    <property type="evidence" value="ECO:0007669"/>
    <property type="project" value="UniProtKB-KW"/>
</dbReference>
<feature type="binding site" evidence="13">
    <location>
        <position position="48"/>
    </location>
    <ligand>
        <name>Zn(2+)</name>
        <dbReference type="ChEBI" id="CHEBI:29105"/>
    </ligand>
</feature>
<keyword evidence="5 13" id="KW-0547">Nucleotide-binding</keyword>
<evidence type="ECO:0000256" key="11">
    <source>
        <dbReference type="ARBA" id="ARBA00023160"/>
    </source>
</evidence>
<sequence length="297" mass="32659">MSWLKKVIKGIRTVVRNTTGVPENSWTKCESCGAVLYRAEFERNLMVCPTCNHHHRIKARKRLAQLLDPETGQEIGSQIEAVDRLKFKDQFKYKDRLHSAIKKTGEKEALIVMQGKLEGRAVVCAAFEFNFMGGSMGAAVGERFVQGVLKAIEEDIPFICVSASGGARMQEGLFSLMQMAKTSAVLGELKQKGLPFISVLTDPTMGGVSASFANLGDIIIAEPKALIGFAGPRVIEQTVRQVLPEGFQRSEFLLAHGAIDMIVDRRELKGKMVSLLNKLMAANQGRYSLTAIVNDDI</sequence>
<feature type="binding site" evidence="13">
    <location>
        <position position="51"/>
    </location>
    <ligand>
        <name>Zn(2+)</name>
        <dbReference type="ChEBI" id="CHEBI:29105"/>
    </ligand>
</feature>
<dbReference type="OrthoDB" id="9772975at2"/>
<evidence type="ECO:0000256" key="8">
    <source>
        <dbReference type="ARBA" id="ARBA00022833"/>
    </source>
</evidence>
<keyword evidence="16" id="KW-1185">Reference proteome</keyword>
<dbReference type="HAMAP" id="MF_01395">
    <property type="entry name" value="AcetylCoA_CT_beta"/>
    <property type="match status" value="1"/>
</dbReference>
<keyword evidence="9 13" id="KW-0067">ATP-binding</keyword>
<keyword evidence="8 13" id="KW-0862">Zinc</keyword>
<dbReference type="GO" id="GO:0008270">
    <property type="term" value="F:zinc ion binding"/>
    <property type="evidence" value="ECO:0007669"/>
    <property type="project" value="UniProtKB-UniRule"/>
</dbReference>
<evidence type="ECO:0000256" key="6">
    <source>
        <dbReference type="ARBA" id="ARBA00022771"/>
    </source>
</evidence>
<dbReference type="EC" id="2.1.3.15" evidence="13"/>
<keyword evidence="10 13" id="KW-0443">Lipid metabolism</keyword>
<evidence type="ECO:0000313" key="16">
    <source>
        <dbReference type="Proteomes" id="UP000183924"/>
    </source>
</evidence>
<dbReference type="Pfam" id="PF17848">
    <property type="entry name" value="Zn_ribbon_ACC"/>
    <property type="match status" value="1"/>
</dbReference>
<keyword evidence="3 13" id="KW-0808">Transferase</keyword>
<dbReference type="PROSITE" id="PS50980">
    <property type="entry name" value="COA_CT_NTER"/>
    <property type="match status" value="1"/>
</dbReference>
<dbReference type="Pfam" id="PF01039">
    <property type="entry name" value="Carboxyl_trans"/>
    <property type="match status" value="1"/>
</dbReference>
<dbReference type="InterPro" id="IPR034733">
    <property type="entry name" value="AcCoA_carboxyl_beta"/>
</dbReference>
<dbReference type="GO" id="GO:2001295">
    <property type="term" value="P:malonyl-CoA biosynthetic process"/>
    <property type="evidence" value="ECO:0007669"/>
    <property type="project" value="UniProtKB-UniRule"/>
</dbReference>
<dbReference type="InterPro" id="IPR041010">
    <property type="entry name" value="Znf-ACC"/>
</dbReference>
<feature type="binding site" evidence="13">
    <location>
        <position position="32"/>
    </location>
    <ligand>
        <name>Zn(2+)</name>
        <dbReference type="ChEBI" id="CHEBI:29105"/>
    </ligand>
</feature>
<proteinExistence type="inferred from homology"/>
<evidence type="ECO:0000259" key="14">
    <source>
        <dbReference type="PROSITE" id="PS50980"/>
    </source>
</evidence>
<dbReference type="GO" id="GO:0016743">
    <property type="term" value="F:carboxyl- or carbamoyltransferase activity"/>
    <property type="evidence" value="ECO:0007669"/>
    <property type="project" value="UniProtKB-UniRule"/>
</dbReference>
<evidence type="ECO:0000256" key="3">
    <source>
        <dbReference type="ARBA" id="ARBA00022679"/>
    </source>
</evidence>
<keyword evidence="13" id="KW-0963">Cytoplasm</keyword>
<dbReference type="EMBL" id="LUKY01000032">
    <property type="protein sequence ID" value="OIZ94976.1"/>
    <property type="molecule type" value="Genomic_DNA"/>
</dbReference>
<keyword evidence="4 13" id="KW-0479">Metal-binding</keyword>
<dbReference type="InterPro" id="IPR000438">
    <property type="entry name" value="Acetyl_CoA_COase_Trfase_b_su"/>
</dbReference>
<dbReference type="RefSeq" id="WP_071662237.1">
    <property type="nucleotide sequence ID" value="NZ_LUKY01000032.1"/>
</dbReference>
<evidence type="ECO:0000256" key="12">
    <source>
        <dbReference type="ARBA" id="ARBA00025280"/>
    </source>
</evidence>
<gene>
    <name evidence="13" type="primary">accD</name>
    <name evidence="15" type="ORF">A1D18_02410</name>
</gene>
<evidence type="ECO:0000256" key="2">
    <source>
        <dbReference type="ARBA" id="ARBA00022516"/>
    </source>
</evidence>
<dbReference type="UniPathway" id="UPA00655">
    <property type="reaction ID" value="UER00711"/>
</dbReference>
<reference evidence="15 16" key="1">
    <citation type="submission" date="2016-03" db="EMBL/GenBank/DDBJ databases">
        <title>Comparative genomics of Rickettsiella.</title>
        <authorList>
            <person name="Chandler C."/>
            <person name="Wang Y."/>
        </authorList>
    </citation>
    <scope>NUCLEOTIDE SEQUENCE [LARGE SCALE GENOMIC DNA]</scope>
    <source>
        <strain evidence="15 16">RCFS May 2013</strain>
    </source>
</reference>
<comment type="subcellular location">
    <subcellularLocation>
        <location evidence="1 13">Cytoplasm</location>
    </subcellularLocation>
</comment>
<dbReference type="Gene3D" id="3.90.226.10">
    <property type="entry name" value="2-enoyl-CoA Hydratase, Chain A, domain 1"/>
    <property type="match status" value="1"/>
</dbReference>
<keyword evidence="2 13" id="KW-0444">Lipid biosynthesis</keyword>